<dbReference type="Proteomes" id="UP000031196">
    <property type="component" value="Unassembled WGS sequence"/>
</dbReference>
<keyword evidence="3 12" id="KW-0812">Transmembrane</keyword>
<keyword evidence="6" id="KW-0560">Oxidoreductase</keyword>
<keyword evidence="9 12" id="KW-0472">Membrane</keyword>
<dbReference type="InterPro" id="IPR003780">
    <property type="entry name" value="COX15/CtaA_fam"/>
</dbReference>
<keyword evidence="2" id="KW-1003">Cell membrane</keyword>
<feature type="transmembrane region" description="Helical" evidence="12">
    <location>
        <begin position="29"/>
        <end position="51"/>
    </location>
</feature>
<evidence type="ECO:0000256" key="8">
    <source>
        <dbReference type="ARBA" id="ARBA00023133"/>
    </source>
</evidence>
<reference evidence="13 14" key="1">
    <citation type="submission" date="2014-12" db="EMBL/GenBank/DDBJ databases">
        <title>Genome sequencing of Arthrobacter phenanthrenivorans SWC37.</title>
        <authorList>
            <person name="Tan P.W."/>
            <person name="Chan K.-G."/>
        </authorList>
    </citation>
    <scope>NUCLEOTIDE SEQUENCE [LARGE SCALE GENOMIC DNA]</scope>
    <source>
        <strain evidence="13 14">SWC37</strain>
    </source>
</reference>
<evidence type="ECO:0000313" key="14">
    <source>
        <dbReference type="Proteomes" id="UP000031196"/>
    </source>
</evidence>
<organism evidence="13 14">
    <name type="scientific">Pseudarthrobacter phenanthrenivorans</name>
    <name type="common">Arthrobacter phenanthrenivorans</name>
    <dbReference type="NCBI Taxonomy" id="361575"/>
    <lineage>
        <taxon>Bacteria</taxon>
        <taxon>Bacillati</taxon>
        <taxon>Actinomycetota</taxon>
        <taxon>Actinomycetes</taxon>
        <taxon>Micrococcales</taxon>
        <taxon>Micrococcaceae</taxon>
        <taxon>Pseudarthrobacter</taxon>
    </lineage>
</organism>
<dbReference type="InterPro" id="IPR050450">
    <property type="entry name" value="COX15/CtaA_HemeA_synthase"/>
</dbReference>
<protein>
    <submittedName>
        <fullName evidence="13">Cytochrome oxidase assembly protein</fullName>
    </submittedName>
</protein>
<evidence type="ECO:0000256" key="2">
    <source>
        <dbReference type="ARBA" id="ARBA00022475"/>
    </source>
</evidence>
<evidence type="ECO:0000256" key="3">
    <source>
        <dbReference type="ARBA" id="ARBA00022692"/>
    </source>
</evidence>
<accession>A0A0B4DLW1</accession>
<evidence type="ECO:0000313" key="13">
    <source>
        <dbReference type="EMBL" id="KIC65400.1"/>
    </source>
</evidence>
<feature type="transmembrane region" description="Helical" evidence="12">
    <location>
        <begin position="224"/>
        <end position="248"/>
    </location>
</feature>
<evidence type="ECO:0000256" key="7">
    <source>
        <dbReference type="ARBA" id="ARBA00023004"/>
    </source>
</evidence>
<comment type="subcellular location">
    <subcellularLocation>
        <location evidence="1">Membrane</location>
        <topology evidence="1">Multi-pass membrane protein</topology>
    </subcellularLocation>
</comment>
<dbReference type="GO" id="GO:0016020">
    <property type="term" value="C:membrane"/>
    <property type="evidence" value="ECO:0007669"/>
    <property type="project" value="UniProtKB-SubCell"/>
</dbReference>
<dbReference type="EMBL" id="JWTB01000032">
    <property type="protein sequence ID" value="KIC65400.1"/>
    <property type="molecule type" value="Genomic_DNA"/>
</dbReference>
<feature type="transmembrane region" description="Helical" evidence="12">
    <location>
        <begin position="85"/>
        <end position="104"/>
    </location>
</feature>
<dbReference type="GO" id="GO:0046872">
    <property type="term" value="F:metal ion binding"/>
    <property type="evidence" value="ECO:0007669"/>
    <property type="project" value="UniProtKB-KW"/>
</dbReference>
<comment type="pathway">
    <text evidence="11">Porphyrin-containing compound metabolism.</text>
</comment>
<evidence type="ECO:0000256" key="4">
    <source>
        <dbReference type="ARBA" id="ARBA00022723"/>
    </source>
</evidence>
<proteinExistence type="predicted"/>
<evidence type="ECO:0000256" key="12">
    <source>
        <dbReference type="SAM" id="Phobius"/>
    </source>
</evidence>
<evidence type="ECO:0000256" key="9">
    <source>
        <dbReference type="ARBA" id="ARBA00023136"/>
    </source>
</evidence>
<dbReference type="PANTHER" id="PTHR35457">
    <property type="entry name" value="HEME A SYNTHASE"/>
    <property type="match status" value="1"/>
</dbReference>
<feature type="transmembrane region" description="Helical" evidence="12">
    <location>
        <begin position="181"/>
        <end position="204"/>
    </location>
</feature>
<evidence type="ECO:0000256" key="5">
    <source>
        <dbReference type="ARBA" id="ARBA00022989"/>
    </source>
</evidence>
<sequence>MTTASRLPQFAGRLASRLPRTVDVRVRRLAVASLIGQTLLVVTGGAVRLTASGLGCPTWPRCTSDSLVNTPAMGIHGFIEFGNRLLTFALAAVAALMLVYLWNLRKERRDLFLLALGLLASIPAQAIIGGVTVLTNLNPWVVGLHFLVSMALVVFATLLVNRAFGRTGRFLASHPAALPAALRPVTAAVALFSAVAVMLGVVVTGAGPHAGDADAPRNNLDWDLFSHIHAVPAYLVTAGTLVALVLVVRRRIRGPFRAAVLALLGVTVLQAIIGFTQYYNGIPALLVAAHMLGAALLMAASTNAWDIAHSSPQETSRPGR</sequence>
<keyword evidence="10" id="KW-1015">Disulfide bond</keyword>
<feature type="transmembrane region" description="Helical" evidence="12">
    <location>
        <begin position="260"/>
        <end position="279"/>
    </location>
</feature>
<keyword evidence="5 12" id="KW-1133">Transmembrane helix</keyword>
<feature type="transmembrane region" description="Helical" evidence="12">
    <location>
        <begin position="111"/>
        <end position="134"/>
    </location>
</feature>
<evidence type="ECO:0000256" key="10">
    <source>
        <dbReference type="ARBA" id="ARBA00023157"/>
    </source>
</evidence>
<evidence type="ECO:0000256" key="11">
    <source>
        <dbReference type="ARBA" id="ARBA00023444"/>
    </source>
</evidence>
<keyword evidence="4" id="KW-0479">Metal-binding</keyword>
<feature type="transmembrane region" description="Helical" evidence="12">
    <location>
        <begin position="140"/>
        <end position="160"/>
    </location>
</feature>
<dbReference type="PANTHER" id="PTHR35457:SF1">
    <property type="entry name" value="HEME A SYNTHASE"/>
    <property type="match status" value="1"/>
</dbReference>
<evidence type="ECO:0000256" key="1">
    <source>
        <dbReference type="ARBA" id="ARBA00004141"/>
    </source>
</evidence>
<keyword evidence="7" id="KW-0408">Iron</keyword>
<dbReference type="GO" id="GO:0016491">
    <property type="term" value="F:oxidoreductase activity"/>
    <property type="evidence" value="ECO:0007669"/>
    <property type="project" value="UniProtKB-KW"/>
</dbReference>
<comment type="caution">
    <text evidence="13">The sequence shown here is derived from an EMBL/GenBank/DDBJ whole genome shotgun (WGS) entry which is preliminary data.</text>
</comment>
<dbReference type="OrthoDB" id="5241540at2"/>
<dbReference type="GO" id="GO:0006784">
    <property type="term" value="P:heme A biosynthetic process"/>
    <property type="evidence" value="ECO:0007669"/>
    <property type="project" value="InterPro"/>
</dbReference>
<evidence type="ECO:0000256" key="6">
    <source>
        <dbReference type="ARBA" id="ARBA00023002"/>
    </source>
</evidence>
<dbReference type="RefSeq" id="WP_043454767.1">
    <property type="nucleotide sequence ID" value="NZ_JBFBKS010000002.1"/>
</dbReference>
<dbReference type="Pfam" id="PF02628">
    <property type="entry name" value="COX15-CtaA"/>
    <property type="match status" value="1"/>
</dbReference>
<keyword evidence="8" id="KW-0350">Heme biosynthesis</keyword>
<dbReference type="AlphaFoldDB" id="A0A0B4DLW1"/>
<feature type="transmembrane region" description="Helical" evidence="12">
    <location>
        <begin position="285"/>
        <end position="305"/>
    </location>
</feature>
<gene>
    <name evidence="13" type="ORF">RM50_16135</name>
</gene>
<name>A0A0B4DLW1_PSEPS</name>